<gene>
    <name evidence="2" type="ORF">OOW_P131scaffold01326g6</name>
</gene>
<accession>L7IV81</accession>
<organism>
    <name type="scientific">Pyricularia oryzae (strain P131)</name>
    <name type="common">Rice blast fungus</name>
    <name type="synonym">Magnaporthe oryzae</name>
    <dbReference type="NCBI Taxonomy" id="1143193"/>
    <lineage>
        <taxon>Eukaryota</taxon>
        <taxon>Fungi</taxon>
        <taxon>Dikarya</taxon>
        <taxon>Ascomycota</taxon>
        <taxon>Pezizomycotina</taxon>
        <taxon>Sordariomycetes</taxon>
        <taxon>Sordariomycetidae</taxon>
        <taxon>Magnaporthales</taxon>
        <taxon>Pyriculariaceae</taxon>
        <taxon>Pyricularia</taxon>
    </lineage>
</organism>
<dbReference type="EMBL" id="JH794362">
    <property type="protein sequence ID" value="ELQ59867.1"/>
    <property type="molecule type" value="Genomic_DNA"/>
</dbReference>
<protein>
    <submittedName>
        <fullName evidence="2">Uncharacterized protein</fullName>
    </submittedName>
</protein>
<evidence type="ECO:0000256" key="1">
    <source>
        <dbReference type="SAM" id="MobiDB-lite"/>
    </source>
</evidence>
<evidence type="ECO:0000313" key="2">
    <source>
        <dbReference type="EMBL" id="ELQ59867.1"/>
    </source>
</evidence>
<name>L7IV81_PYRO1</name>
<proteinExistence type="predicted"/>
<reference evidence="2" key="1">
    <citation type="journal article" date="2012" name="PLoS Genet.">
        <title>Comparative analysis of the genomes of two field isolates of the rice blast fungus Magnaporthe oryzae.</title>
        <authorList>
            <person name="Xue M."/>
            <person name="Yang J."/>
            <person name="Li Z."/>
            <person name="Hu S."/>
            <person name="Yao N."/>
            <person name="Dean R.A."/>
            <person name="Zhao W."/>
            <person name="Shen M."/>
            <person name="Zhang H."/>
            <person name="Li C."/>
            <person name="Liu L."/>
            <person name="Cao L."/>
            <person name="Xu X."/>
            <person name="Xing Y."/>
            <person name="Hsiang T."/>
            <person name="Zhang Z."/>
            <person name="Xu J.R."/>
            <person name="Peng Y.L."/>
        </authorList>
    </citation>
    <scope>NUCLEOTIDE SEQUENCE [LARGE SCALE GENOMIC DNA]</scope>
    <source>
        <strain evidence="2">P131</strain>
    </source>
</reference>
<feature type="region of interest" description="Disordered" evidence="1">
    <location>
        <begin position="181"/>
        <end position="202"/>
    </location>
</feature>
<dbReference type="AlphaFoldDB" id="L7IV81"/>
<sequence>MFANGGNGANGANGTNGGANSANGAKRAAMWRYSDCGLSQFSFVTRPLHNAIVKPDSIIASSELHVNFKVSIHLWANPAKQNARQSPKDQSALGKSDEMICFFGNQIFKVLGAFVKDGEYNSRIGQALEAHTLKDKVFSTHLTTDIAAGYRNPDGSYDDGNLFDSGSSSKKPCSEPCTWYRDDGSSTKRRRTSTDEYGVQEGEAKGRSELSFRELEGSYQDYAVGLVARDFKCMYEIPGRLVSGCYDCDLYRRQGRLLCSYVIGSKNI</sequence>